<feature type="compositionally biased region" description="Basic residues" evidence="1">
    <location>
        <begin position="74"/>
        <end position="88"/>
    </location>
</feature>
<dbReference type="Proteomes" id="UP000824998">
    <property type="component" value="Unassembled WGS sequence"/>
</dbReference>
<organism evidence="2 3">
    <name type="scientific">Amylocarpus encephaloides</name>
    <dbReference type="NCBI Taxonomy" id="45428"/>
    <lineage>
        <taxon>Eukaryota</taxon>
        <taxon>Fungi</taxon>
        <taxon>Dikarya</taxon>
        <taxon>Ascomycota</taxon>
        <taxon>Pezizomycotina</taxon>
        <taxon>Leotiomycetes</taxon>
        <taxon>Helotiales</taxon>
        <taxon>Helotiales incertae sedis</taxon>
        <taxon>Amylocarpus</taxon>
    </lineage>
</organism>
<feature type="compositionally biased region" description="Acidic residues" evidence="1">
    <location>
        <begin position="95"/>
        <end position="105"/>
    </location>
</feature>
<accession>A0A9P8C7E5</accession>
<keyword evidence="3" id="KW-1185">Reference proteome</keyword>
<dbReference type="EMBL" id="MU251401">
    <property type="protein sequence ID" value="KAG9236713.1"/>
    <property type="molecule type" value="Genomic_DNA"/>
</dbReference>
<reference evidence="2" key="1">
    <citation type="journal article" date="2021" name="IMA Fungus">
        <title>Genomic characterization of three marine fungi, including Emericellopsis atlantica sp. nov. with signatures of a generalist lifestyle and marine biomass degradation.</title>
        <authorList>
            <person name="Hagestad O.C."/>
            <person name="Hou L."/>
            <person name="Andersen J.H."/>
            <person name="Hansen E.H."/>
            <person name="Altermark B."/>
            <person name="Li C."/>
            <person name="Kuhnert E."/>
            <person name="Cox R.J."/>
            <person name="Crous P.W."/>
            <person name="Spatafora J.W."/>
            <person name="Lail K."/>
            <person name="Amirebrahimi M."/>
            <person name="Lipzen A."/>
            <person name="Pangilinan J."/>
            <person name="Andreopoulos W."/>
            <person name="Hayes R.D."/>
            <person name="Ng V."/>
            <person name="Grigoriev I.V."/>
            <person name="Jackson S.A."/>
            <person name="Sutton T.D.S."/>
            <person name="Dobson A.D.W."/>
            <person name="Rama T."/>
        </authorList>
    </citation>
    <scope>NUCLEOTIDE SEQUENCE</scope>
    <source>
        <strain evidence="2">TRa018bII</strain>
    </source>
</reference>
<evidence type="ECO:0000313" key="3">
    <source>
        <dbReference type="Proteomes" id="UP000824998"/>
    </source>
</evidence>
<feature type="region of interest" description="Disordered" evidence="1">
    <location>
        <begin position="64"/>
        <end position="154"/>
    </location>
</feature>
<evidence type="ECO:0000256" key="1">
    <source>
        <dbReference type="SAM" id="MobiDB-lite"/>
    </source>
</evidence>
<evidence type="ECO:0000313" key="2">
    <source>
        <dbReference type="EMBL" id="KAG9236713.1"/>
    </source>
</evidence>
<name>A0A9P8C7E5_9HELO</name>
<gene>
    <name evidence="2" type="ORF">BJ875DRAFT_362080</name>
</gene>
<dbReference type="AlphaFoldDB" id="A0A9P8C7E5"/>
<dbReference type="OrthoDB" id="3560778at2759"/>
<feature type="compositionally biased region" description="Polar residues" evidence="1">
    <location>
        <begin position="123"/>
        <end position="135"/>
    </location>
</feature>
<proteinExistence type="predicted"/>
<protein>
    <submittedName>
        <fullName evidence="2">Uncharacterized protein</fullName>
    </submittedName>
</protein>
<sequence length="154" mass="17042">MAALMNDGTTRYALEHRMREIKKMAKEMTTAREYGEGVSGKAVSTYFERAKKDPQWNLTNTIAANLGGASAKTTPKKRGTPNKRKSTAAKKTAICDDDDSDDEEQISPKKQKTVLSKVCSGRVTKSSGRNASKVINNYDKETDENEEMGVKEED</sequence>
<comment type="caution">
    <text evidence="2">The sequence shown here is derived from an EMBL/GenBank/DDBJ whole genome shotgun (WGS) entry which is preliminary data.</text>
</comment>
<feature type="non-terminal residue" evidence="2">
    <location>
        <position position="154"/>
    </location>
</feature>